<dbReference type="InterPro" id="IPR001509">
    <property type="entry name" value="Epimerase_deHydtase"/>
</dbReference>
<proteinExistence type="inferred from homology"/>
<dbReference type="Pfam" id="PF01370">
    <property type="entry name" value="Epimerase"/>
    <property type="match status" value="1"/>
</dbReference>
<dbReference type="PANTHER" id="PTHR10366">
    <property type="entry name" value="NAD DEPENDENT EPIMERASE/DEHYDRATASE"/>
    <property type="match status" value="1"/>
</dbReference>
<evidence type="ECO:0000259" key="5">
    <source>
        <dbReference type="Pfam" id="PF01370"/>
    </source>
</evidence>
<evidence type="ECO:0000256" key="4">
    <source>
        <dbReference type="SAM" id="Phobius"/>
    </source>
</evidence>
<dbReference type="Gene3D" id="3.40.50.720">
    <property type="entry name" value="NAD(P)-binding Rossmann-like Domain"/>
    <property type="match status" value="1"/>
</dbReference>
<evidence type="ECO:0000256" key="2">
    <source>
        <dbReference type="ARBA" id="ARBA00023002"/>
    </source>
</evidence>
<dbReference type="CDD" id="cd08958">
    <property type="entry name" value="FR_SDR_e"/>
    <property type="match status" value="1"/>
</dbReference>
<gene>
    <name evidence="6" type="ORF">Tsubulata_049165</name>
</gene>
<dbReference type="InterPro" id="IPR050425">
    <property type="entry name" value="NAD(P)_dehydrat-like"/>
</dbReference>
<dbReference type="Proteomes" id="UP001141552">
    <property type="component" value="Unassembled WGS sequence"/>
</dbReference>
<organism evidence="6 7">
    <name type="scientific">Turnera subulata</name>
    <dbReference type="NCBI Taxonomy" id="218843"/>
    <lineage>
        <taxon>Eukaryota</taxon>
        <taxon>Viridiplantae</taxon>
        <taxon>Streptophyta</taxon>
        <taxon>Embryophyta</taxon>
        <taxon>Tracheophyta</taxon>
        <taxon>Spermatophyta</taxon>
        <taxon>Magnoliopsida</taxon>
        <taxon>eudicotyledons</taxon>
        <taxon>Gunneridae</taxon>
        <taxon>Pentapetalae</taxon>
        <taxon>rosids</taxon>
        <taxon>fabids</taxon>
        <taxon>Malpighiales</taxon>
        <taxon>Passifloraceae</taxon>
        <taxon>Turnera</taxon>
    </lineage>
</organism>
<dbReference type="FunFam" id="3.40.50.720:FF:000085">
    <property type="entry name" value="Dihydroflavonol reductase"/>
    <property type="match status" value="1"/>
</dbReference>
<dbReference type="EMBL" id="JAKUCV010003469">
    <property type="protein sequence ID" value="KAJ4838818.1"/>
    <property type="molecule type" value="Genomic_DNA"/>
</dbReference>
<evidence type="ECO:0000313" key="7">
    <source>
        <dbReference type="Proteomes" id="UP001141552"/>
    </source>
</evidence>
<dbReference type="SUPFAM" id="SSF51735">
    <property type="entry name" value="NAD(P)-binding Rossmann-fold domains"/>
    <property type="match status" value="1"/>
</dbReference>
<comment type="caution">
    <text evidence="6">The sequence shown here is derived from an EMBL/GenBank/DDBJ whole genome shotgun (WGS) entry which is preliminary data.</text>
</comment>
<protein>
    <recommendedName>
        <fullName evidence="5">NAD-dependent epimerase/dehydratase domain-containing protein</fullName>
    </recommendedName>
</protein>
<name>A0A9Q0FVV6_9ROSI</name>
<keyword evidence="4" id="KW-1133">Transmembrane helix</keyword>
<dbReference type="PANTHER" id="PTHR10366:SF689">
    <property type="entry name" value="PROTEIN BRI1-5 ENHANCED 1"/>
    <property type="match status" value="1"/>
</dbReference>
<keyword evidence="2" id="KW-0560">Oxidoreductase</keyword>
<feature type="transmembrane region" description="Helical" evidence="4">
    <location>
        <begin position="199"/>
        <end position="218"/>
    </location>
</feature>
<keyword evidence="1" id="KW-0521">NADP</keyword>
<dbReference type="AlphaFoldDB" id="A0A9Q0FVV6"/>
<evidence type="ECO:0000256" key="3">
    <source>
        <dbReference type="ARBA" id="ARBA00023445"/>
    </source>
</evidence>
<feature type="domain" description="NAD-dependent epimerase/dehydratase" evidence="5">
    <location>
        <begin position="8"/>
        <end position="250"/>
    </location>
</feature>
<keyword evidence="7" id="KW-1185">Reference proteome</keyword>
<dbReference type="InterPro" id="IPR036291">
    <property type="entry name" value="NAD(P)-bd_dom_sf"/>
</dbReference>
<dbReference type="OrthoDB" id="2735536at2759"/>
<keyword evidence="4" id="KW-0472">Membrane</keyword>
<reference evidence="6" key="2">
    <citation type="journal article" date="2023" name="Plants (Basel)">
        <title>Annotation of the Turnera subulata (Passifloraceae) Draft Genome Reveals the S-Locus Evolved after the Divergence of Turneroideae from Passifloroideae in a Stepwise Manner.</title>
        <authorList>
            <person name="Henning P.M."/>
            <person name="Roalson E.H."/>
            <person name="Mir W."/>
            <person name="McCubbin A.G."/>
            <person name="Shore J.S."/>
        </authorList>
    </citation>
    <scope>NUCLEOTIDE SEQUENCE</scope>
    <source>
        <strain evidence="6">F60SS</strain>
    </source>
</reference>
<evidence type="ECO:0000256" key="1">
    <source>
        <dbReference type="ARBA" id="ARBA00022857"/>
    </source>
</evidence>
<evidence type="ECO:0000313" key="6">
    <source>
        <dbReference type="EMBL" id="KAJ4838818.1"/>
    </source>
</evidence>
<accession>A0A9Q0FVV6</accession>
<dbReference type="GO" id="GO:0016616">
    <property type="term" value="F:oxidoreductase activity, acting on the CH-OH group of donors, NAD or NADP as acceptor"/>
    <property type="evidence" value="ECO:0007669"/>
    <property type="project" value="TreeGrafter"/>
</dbReference>
<comment type="similarity">
    <text evidence="3">Belongs to the NAD(P)-dependent epimerase/dehydratase family. Dihydroflavonol-4-reductase subfamily.</text>
</comment>
<sequence>MEGMKGPVCVTGATGYVASWLVMRLLEQGYSVNATVRSDPERKKDISYITNLPGASDKLKIFNADLSQPDSFKAAIEGCIGVFHVAHPMEFEGKQHEEVITKMAVDGLLGILRSCLDSKTVKRFVYTSTAATVMFNGKGLTLVDENTWSDLDICRSNEFSFLTPYYVSKTLTEKTALEFAETNGLELVTVILPLVVGPFIFPAIPASVALALGFILGYQKQYIGRNNWNMVHIDDAIRAHIYLLENSEAKGRDRKETEESAICRLSSKKLLDLGFTFQFGLNEMFDGAIQCCKDNSFL</sequence>
<keyword evidence="4" id="KW-0812">Transmembrane</keyword>
<reference evidence="6" key="1">
    <citation type="submission" date="2022-02" db="EMBL/GenBank/DDBJ databases">
        <authorList>
            <person name="Henning P.M."/>
            <person name="McCubbin A.G."/>
            <person name="Shore J.S."/>
        </authorList>
    </citation>
    <scope>NUCLEOTIDE SEQUENCE</scope>
    <source>
        <strain evidence="6">F60SS</strain>
        <tissue evidence="6">Leaves</tissue>
    </source>
</reference>